<feature type="transmembrane region" description="Helical" evidence="7">
    <location>
        <begin position="7"/>
        <end position="27"/>
    </location>
</feature>
<proteinExistence type="inferred from homology"/>
<evidence type="ECO:0000256" key="6">
    <source>
        <dbReference type="ARBA" id="ARBA00023136"/>
    </source>
</evidence>
<feature type="transmembrane region" description="Helical" evidence="7">
    <location>
        <begin position="72"/>
        <end position="93"/>
    </location>
</feature>
<organism evidence="9 10">
    <name type="scientific">Ammonifex degensii (strain DSM 10501 / KC4)</name>
    <dbReference type="NCBI Taxonomy" id="429009"/>
    <lineage>
        <taxon>Bacteria</taxon>
        <taxon>Bacillati</taxon>
        <taxon>Bacillota</taxon>
        <taxon>Clostridia</taxon>
        <taxon>Thermoanaerobacterales</taxon>
        <taxon>Thermoanaerobacteraceae</taxon>
        <taxon>Ammonifex</taxon>
    </lineage>
</organism>
<dbReference type="HOGENOM" id="CLU_024920_0_0_9"/>
<dbReference type="InterPro" id="IPR003362">
    <property type="entry name" value="Bact_transf"/>
</dbReference>
<keyword evidence="3" id="KW-0808">Transferase</keyword>
<keyword evidence="10" id="KW-1185">Reference proteome</keyword>
<evidence type="ECO:0000256" key="7">
    <source>
        <dbReference type="SAM" id="Phobius"/>
    </source>
</evidence>
<evidence type="ECO:0000256" key="3">
    <source>
        <dbReference type="ARBA" id="ARBA00022679"/>
    </source>
</evidence>
<name>C9RBP0_AMMDK</name>
<dbReference type="PANTHER" id="PTHR30576">
    <property type="entry name" value="COLANIC BIOSYNTHESIS UDP-GLUCOSE LIPID CARRIER TRANSFERASE"/>
    <property type="match status" value="1"/>
</dbReference>
<feature type="domain" description="Bacterial sugar transferase" evidence="8">
    <location>
        <begin position="263"/>
        <end position="444"/>
    </location>
</feature>
<reference evidence="9 10" key="1">
    <citation type="submission" date="2009-10" db="EMBL/GenBank/DDBJ databases">
        <title>Complete sequence of chromosome of Ammonifex degensii KC4.</title>
        <authorList>
            <consortium name="US DOE Joint Genome Institute"/>
            <person name="Kerfeld C."/>
            <person name="Goodner B."/>
            <person name="Huber H."/>
            <person name="Stetter K."/>
            <person name="Lucas S."/>
            <person name="Copeland A."/>
            <person name="Lapidus A."/>
            <person name="Glavina del Rio T."/>
            <person name="Dalin E."/>
            <person name="Tice H."/>
            <person name="Bruce D."/>
            <person name="Goodwin L."/>
            <person name="Pitluck S."/>
            <person name="Saunders E."/>
            <person name="Brettin T."/>
            <person name="Detter J.C."/>
            <person name="Han C."/>
            <person name="Larimer F."/>
            <person name="Land M."/>
            <person name="Hauser L."/>
            <person name="Kyrpides N."/>
            <person name="Ovchinnikova G."/>
            <person name="Richardson P."/>
        </authorList>
    </citation>
    <scope>NUCLEOTIDE SEQUENCE [LARGE SCALE GENOMIC DNA]</scope>
    <source>
        <strain evidence="10">DSM 10501 / KC4</strain>
    </source>
</reference>
<feature type="transmembrane region" description="Helical" evidence="7">
    <location>
        <begin position="39"/>
        <end position="60"/>
    </location>
</feature>
<evidence type="ECO:0000256" key="1">
    <source>
        <dbReference type="ARBA" id="ARBA00004141"/>
    </source>
</evidence>
<evidence type="ECO:0000256" key="5">
    <source>
        <dbReference type="ARBA" id="ARBA00022989"/>
    </source>
</evidence>
<gene>
    <name evidence="9" type="ordered locus">Adeg_0517</name>
</gene>
<dbReference type="eggNOG" id="COG2148">
    <property type="taxonomic scope" value="Bacteria"/>
</dbReference>
<accession>C9RBP0</accession>
<evidence type="ECO:0000256" key="4">
    <source>
        <dbReference type="ARBA" id="ARBA00022692"/>
    </source>
</evidence>
<evidence type="ECO:0000256" key="2">
    <source>
        <dbReference type="ARBA" id="ARBA00006464"/>
    </source>
</evidence>
<dbReference type="eggNOG" id="COG1086">
    <property type="taxonomic scope" value="Bacteria"/>
</dbReference>
<evidence type="ECO:0000259" key="8">
    <source>
        <dbReference type="Pfam" id="PF02397"/>
    </source>
</evidence>
<dbReference type="RefSeq" id="WP_015738545.1">
    <property type="nucleotide sequence ID" value="NC_013385.1"/>
</dbReference>
<dbReference type="Proteomes" id="UP000002620">
    <property type="component" value="Chromosome"/>
</dbReference>
<feature type="transmembrane region" description="Helical" evidence="7">
    <location>
        <begin position="265"/>
        <end position="289"/>
    </location>
</feature>
<evidence type="ECO:0000313" key="9">
    <source>
        <dbReference type="EMBL" id="ACX51667.1"/>
    </source>
</evidence>
<evidence type="ECO:0000313" key="10">
    <source>
        <dbReference type="Proteomes" id="UP000002620"/>
    </source>
</evidence>
<dbReference type="GO" id="GO:0016020">
    <property type="term" value="C:membrane"/>
    <property type="evidence" value="ECO:0007669"/>
    <property type="project" value="UniProtKB-SubCell"/>
</dbReference>
<dbReference type="InterPro" id="IPR017475">
    <property type="entry name" value="EPS_sugar_tfrase"/>
</dbReference>
<keyword evidence="5 7" id="KW-1133">Transmembrane helix</keyword>
<dbReference type="PANTHER" id="PTHR30576:SF0">
    <property type="entry name" value="UNDECAPRENYL-PHOSPHATE N-ACETYLGALACTOSAMINYL 1-PHOSPHATE TRANSFERASE-RELATED"/>
    <property type="match status" value="1"/>
</dbReference>
<dbReference type="AlphaFoldDB" id="C9RBP0"/>
<dbReference type="OrthoDB" id="9808602at2"/>
<comment type="similarity">
    <text evidence="2">Belongs to the bacterial sugar transferase family.</text>
</comment>
<dbReference type="GO" id="GO:0016780">
    <property type="term" value="F:phosphotransferase activity, for other substituted phosphate groups"/>
    <property type="evidence" value="ECO:0007669"/>
    <property type="project" value="TreeGrafter"/>
</dbReference>
<keyword evidence="6 7" id="KW-0472">Membrane</keyword>
<feature type="transmembrane region" description="Helical" evidence="7">
    <location>
        <begin position="99"/>
        <end position="118"/>
    </location>
</feature>
<protein>
    <submittedName>
        <fullName evidence="9">Exopolysaccharide biosynthesis polyprenyl glycosylphosphotransferase</fullName>
    </submittedName>
</protein>
<dbReference type="STRING" id="429009.Adeg_0517"/>
<comment type="subcellular location">
    <subcellularLocation>
        <location evidence="1">Membrane</location>
        <topology evidence="1">Multi-pass membrane protein</topology>
    </subcellularLocation>
</comment>
<dbReference type="EMBL" id="CP001785">
    <property type="protein sequence ID" value="ACX51667.1"/>
    <property type="molecule type" value="Genomic_DNA"/>
</dbReference>
<dbReference type="NCBIfam" id="TIGR03025">
    <property type="entry name" value="EPS_sugtrans"/>
    <property type="match status" value="1"/>
</dbReference>
<keyword evidence="4 7" id="KW-0812">Transmembrane</keyword>
<dbReference type="KEGG" id="adg:Adeg_0517"/>
<sequence>MSRWMRVALVLGDLICLHLGYLVAFLLRFRGSLPPENWSAYLELAPWLTLAALLFLYVYSLTLPRRQRWAEIFSSLICVVALLFLSGLSLSYIMQTYAFPRSVFFLAAVLQLVFLASWRRALWTWILRRHGPLALLIVGPWDEASKRREQLEKHRPLLFQVRGIVTDTVPPDRREDSSISLATYDELPVVLERLQPEGVLFCSSVPLEERSRLMAKAVAQGTSVFLIPRLEDLLLAGASMEPLNGIPAFRILGLQEMAVGGWKRLLDFALALVLAVPALPIILLAALAVKLDSPGAPAFYVQERVGRGGRVFRLIKLRTMVPEAEKDTGPVLATRDDPRLTRVGRFLRATRIDELPQLWNVLKGDMSFVGPRPERPFFVSQLEREIPGYYLRHCLPPGITGLAQVEGEYSTPPEDKLRYDLLYARSASLLTDLRIILRTLSVMMLRDKAS</sequence>
<dbReference type="Pfam" id="PF02397">
    <property type="entry name" value="Bac_transf"/>
    <property type="match status" value="1"/>
</dbReference>